<feature type="region of interest" description="Disordered" evidence="1">
    <location>
        <begin position="21"/>
        <end position="92"/>
    </location>
</feature>
<feature type="compositionally biased region" description="Basic and acidic residues" evidence="1">
    <location>
        <begin position="53"/>
        <end position="63"/>
    </location>
</feature>
<evidence type="ECO:0000256" key="2">
    <source>
        <dbReference type="SAM" id="SignalP"/>
    </source>
</evidence>
<protein>
    <submittedName>
        <fullName evidence="3">Uncharacterized protein</fullName>
    </submittedName>
</protein>
<comment type="caution">
    <text evidence="3">The sequence shown here is derived from an EMBL/GenBank/DDBJ whole genome shotgun (WGS) entry which is preliminary data.</text>
</comment>
<sequence>MRTMLAASLILLCTCAHALDDTPTSNVVMGPRGEDLRAPAPARPRQDAPTAHRTQESGDEVRRGVRPAPAATPTPAATPAPAVPAPAAAGRQGVQPWLAIRQAMPTGAAAQR</sequence>
<reference evidence="3 4" key="1">
    <citation type="submission" date="2020-07" db="EMBL/GenBank/DDBJ databases">
        <title>Novel species isolated from subtropical streams in China.</title>
        <authorList>
            <person name="Lu H."/>
        </authorList>
    </citation>
    <scope>NUCLEOTIDE SEQUENCE [LARGE SCALE GENOMIC DNA]</scope>
    <source>
        <strain evidence="3 4">LX47W</strain>
    </source>
</reference>
<organism evidence="3 4">
    <name type="scientific">Rugamonas apoptosis</name>
    <dbReference type="NCBI Taxonomy" id="2758570"/>
    <lineage>
        <taxon>Bacteria</taxon>
        <taxon>Pseudomonadati</taxon>
        <taxon>Pseudomonadota</taxon>
        <taxon>Betaproteobacteria</taxon>
        <taxon>Burkholderiales</taxon>
        <taxon>Oxalobacteraceae</taxon>
        <taxon>Telluria group</taxon>
        <taxon>Rugamonas</taxon>
    </lineage>
</organism>
<evidence type="ECO:0000256" key="1">
    <source>
        <dbReference type="SAM" id="MobiDB-lite"/>
    </source>
</evidence>
<dbReference type="RefSeq" id="WP_182157536.1">
    <property type="nucleotide sequence ID" value="NZ_JACEZU010000020.1"/>
</dbReference>
<keyword evidence="4" id="KW-1185">Reference proteome</keyword>
<feature type="signal peptide" evidence="2">
    <location>
        <begin position="1"/>
        <end position="18"/>
    </location>
</feature>
<dbReference type="EMBL" id="JACEZU010000020">
    <property type="protein sequence ID" value="MBA5690638.1"/>
    <property type="molecule type" value="Genomic_DNA"/>
</dbReference>
<keyword evidence="2" id="KW-0732">Signal</keyword>
<evidence type="ECO:0000313" key="4">
    <source>
        <dbReference type="Proteomes" id="UP000573499"/>
    </source>
</evidence>
<accession>A0A7W2FFA2</accession>
<dbReference type="AlphaFoldDB" id="A0A7W2FFA2"/>
<name>A0A7W2FFA2_9BURK</name>
<evidence type="ECO:0000313" key="3">
    <source>
        <dbReference type="EMBL" id="MBA5690638.1"/>
    </source>
</evidence>
<gene>
    <name evidence="3" type="ORF">H3H39_26735</name>
</gene>
<dbReference type="Proteomes" id="UP000573499">
    <property type="component" value="Unassembled WGS sequence"/>
</dbReference>
<feature type="compositionally biased region" description="Pro residues" evidence="1">
    <location>
        <begin position="70"/>
        <end position="84"/>
    </location>
</feature>
<feature type="chain" id="PRO_5030860148" evidence="2">
    <location>
        <begin position="19"/>
        <end position="112"/>
    </location>
</feature>
<proteinExistence type="predicted"/>